<accession>A0AC61R887</accession>
<reference evidence="1" key="1">
    <citation type="submission" date="2019-04" db="EMBL/GenBank/DDBJ databases">
        <title>Microbes associate with the intestines of laboratory mice.</title>
        <authorList>
            <person name="Navarre W."/>
            <person name="Wong E."/>
            <person name="Huang K."/>
            <person name="Tropini C."/>
            <person name="Ng K."/>
            <person name="Yu B."/>
        </authorList>
    </citation>
    <scope>NUCLEOTIDE SEQUENCE</scope>
    <source>
        <strain evidence="1">NM09_H32</strain>
    </source>
</reference>
<dbReference type="Proteomes" id="UP000308836">
    <property type="component" value="Unassembled WGS sequence"/>
</dbReference>
<gene>
    <name evidence="1" type="ORF">E5336_03835</name>
</gene>
<comment type="caution">
    <text evidence="1">The sequence shown here is derived from an EMBL/GenBank/DDBJ whole genome shotgun (WGS) entry which is preliminary data.</text>
</comment>
<proteinExistence type="predicted"/>
<keyword evidence="1" id="KW-0813">Transport</keyword>
<name>A0AC61R887_9FIRM</name>
<evidence type="ECO:0000313" key="2">
    <source>
        <dbReference type="Proteomes" id="UP000308836"/>
    </source>
</evidence>
<dbReference type="EMBL" id="SRYG01000006">
    <property type="protein sequence ID" value="TGY66434.1"/>
    <property type="molecule type" value="Genomic_DNA"/>
</dbReference>
<sequence length="115" mass="12800">MKIVLCCAGGFSTTMLMDNMKKTVHNSAKLNDEDFAFKAVPVDLLPAEVEDTDVLVVGPQIAHRIDYIHEMIDPYQIPHIIVDQDVYGKMDGATVMKQVLIARRKADLAKANKKS</sequence>
<keyword evidence="2" id="KW-1185">Reference proteome</keyword>
<protein>
    <submittedName>
        <fullName evidence="1">PTS sugar transporter subunit IIB</fullName>
    </submittedName>
</protein>
<evidence type="ECO:0000313" key="1">
    <source>
        <dbReference type="EMBL" id="TGY66434.1"/>
    </source>
</evidence>
<keyword evidence="1" id="KW-0762">Sugar transport</keyword>
<organism evidence="1 2">
    <name type="scientific">Dubosiella muris</name>
    <dbReference type="NCBI Taxonomy" id="3038133"/>
    <lineage>
        <taxon>Bacteria</taxon>
        <taxon>Bacillati</taxon>
        <taxon>Bacillota</taxon>
        <taxon>Erysipelotrichia</taxon>
        <taxon>Erysipelotrichales</taxon>
        <taxon>Erysipelotrichaceae</taxon>
        <taxon>Dubosiella</taxon>
    </lineage>
</organism>